<evidence type="ECO:0000313" key="11">
    <source>
        <dbReference type="EMBL" id="PKI57571.1"/>
    </source>
</evidence>
<evidence type="ECO:0000256" key="8">
    <source>
        <dbReference type="ARBA" id="ARBA00023170"/>
    </source>
</evidence>
<keyword evidence="2" id="KW-0433">Leucine-rich repeat</keyword>
<dbReference type="InterPro" id="IPR013210">
    <property type="entry name" value="LRR_N_plant-typ"/>
</dbReference>
<gene>
    <name evidence="11" type="ORF">CRG98_022042</name>
</gene>
<dbReference type="AlphaFoldDB" id="A0A2I0JMR2"/>
<evidence type="ECO:0000256" key="3">
    <source>
        <dbReference type="ARBA" id="ARBA00022692"/>
    </source>
</evidence>
<evidence type="ECO:0000313" key="12">
    <source>
        <dbReference type="Proteomes" id="UP000233551"/>
    </source>
</evidence>
<proteinExistence type="predicted"/>
<keyword evidence="6" id="KW-1133">Transmembrane helix</keyword>
<accession>A0A2I0JMR2</accession>
<dbReference type="Gene3D" id="3.80.10.10">
    <property type="entry name" value="Ribonuclease Inhibitor"/>
    <property type="match status" value="1"/>
</dbReference>
<dbReference type="PANTHER" id="PTHR48061">
    <property type="entry name" value="LEUCINE-RICH REPEAT RECEPTOR PROTEIN KINASE EMS1-LIKE-RELATED"/>
    <property type="match status" value="1"/>
</dbReference>
<keyword evidence="9" id="KW-0325">Glycoprotein</keyword>
<dbReference type="InterPro" id="IPR032675">
    <property type="entry name" value="LRR_dom_sf"/>
</dbReference>
<feature type="domain" description="Leucine-rich repeat-containing N-terminal plant-type" evidence="10">
    <location>
        <begin position="72"/>
        <end position="92"/>
    </location>
</feature>
<evidence type="ECO:0000256" key="4">
    <source>
        <dbReference type="ARBA" id="ARBA00022729"/>
    </source>
</evidence>
<keyword evidence="12" id="KW-1185">Reference proteome</keyword>
<reference evidence="11 12" key="1">
    <citation type="submission" date="2017-11" db="EMBL/GenBank/DDBJ databases">
        <title>De-novo sequencing of pomegranate (Punica granatum L.) genome.</title>
        <authorList>
            <person name="Akparov Z."/>
            <person name="Amiraslanov A."/>
            <person name="Hajiyeva S."/>
            <person name="Abbasov M."/>
            <person name="Kaur K."/>
            <person name="Hamwieh A."/>
            <person name="Solovyev V."/>
            <person name="Salamov A."/>
            <person name="Braich B."/>
            <person name="Kosarev P."/>
            <person name="Mahmoud A."/>
            <person name="Hajiyev E."/>
            <person name="Babayeva S."/>
            <person name="Izzatullayeva V."/>
            <person name="Mammadov A."/>
            <person name="Mammadov A."/>
            <person name="Sharifova S."/>
            <person name="Ojaghi J."/>
            <person name="Eynullazada K."/>
            <person name="Bayramov B."/>
            <person name="Abdulazimova A."/>
            <person name="Shahmuradov I."/>
        </authorList>
    </citation>
    <scope>NUCLEOTIDE SEQUENCE [LARGE SCALE GENOMIC DNA]</scope>
    <source>
        <strain evidence="12">cv. AG2017</strain>
        <tissue evidence="11">Leaf</tissue>
    </source>
</reference>
<dbReference type="PANTHER" id="PTHR48061:SF46">
    <property type="entry name" value="LEUCINE-RICH REPEAT-CONTAINING N-TERMINAL PLANT-TYPE DOMAIN-CONTAINING PROTEIN"/>
    <property type="match status" value="1"/>
</dbReference>
<organism evidence="11 12">
    <name type="scientific">Punica granatum</name>
    <name type="common">Pomegranate</name>
    <dbReference type="NCBI Taxonomy" id="22663"/>
    <lineage>
        <taxon>Eukaryota</taxon>
        <taxon>Viridiplantae</taxon>
        <taxon>Streptophyta</taxon>
        <taxon>Embryophyta</taxon>
        <taxon>Tracheophyta</taxon>
        <taxon>Spermatophyta</taxon>
        <taxon>Magnoliopsida</taxon>
        <taxon>eudicotyledons</taxon>
        <taxon>Gunneridae</taxon>
        <taxon>Pentapetalae</taxon>
        <taxon>rosids</taxon>
        <taxon>malvids</taxon>
        <taxon>Myrtales</taxon>
        <taxon>Lythraceae</taxon>
        <taxon>Punica</taxon>
    </lineage>
</organism>
<dbReference type="Pfam" id="PF08263">
    <property type="entry name" value="LRRNT_2"/>
    <property type="match status" value="1"/>
</dbReference>
<keyword evidence="7" id="KW-0472">Membrane</keyword>
<evidence type="ECO:0000259" key="10">
    <source>
        <dbReference type="Pfam" id="PF08263"/>
    </source>
</evidence>
<evidence type="ECO:0000256" key="5">
    <source>
        <dbReference type="ARBA" id="ARBA00022737"/>
    </source>
</evidence>
<keyword evidence="3" id="KW-0812">Transmembrane</keyword>
<sequence>MTLLDVGDRISCSDPIRKAQRLGRDPMRPNPVIHEIGLILLAGSTRESLLVFEARRGLWIKSLHQQNSRESLTKTTQWEKGTGCCSWVGVTCRISTSYMIGFDLSCSWLKEALHSNSTLFFFPVFSG</sequence>
<dbReference type="GO" id="GO:0016020">
    <property type="term" value="C:membrane"/>
    <property type="evidence" value="ECO:0007669"/>
    <property type="project" value="UniProtKB-SubCell"/>
</dbReference>
<evidence type="ECO:0000256" key="7">
    <source>
        <dbReference type="ARBA" id="ARBA00023136"/>
    </source>
</evidence>
<keyword evidence="5" id="KW-0677">Repeat</keyword>
<name>A0A2I0JMR2_PUNGR</name>
<dbReference type="EMBL" id="PGOL01001504">
    <property type="protein sequence ID" value="PKI57571.1"/>
    <property type="molecule type" value="Genomic_DNA"/>
</dbReference>
<comment type="caution">
    <text evidence="11">The sequence shown here is derived from an EMBL/GenBank/DDBJ whole genome shotgun (WGS) entry which is preliminary data.</text>
</comment>
<evidence type="ECO:0000256" key="2">
    <source>
        <dbReference type="ARBA" id="ARBA00022614"/>
    </source>
</evidence>
<evidence type="ECO:0000256" key="6">
    <source>
        <dbReference type="ARBA" id="ARBA00022989"/>
    </source>
</evidence>
<dbReference type="Proteomes" id="UP000233551">
    <property type="component" value="Unassembled WGS sequence"/>
</dbReference>
<dbReference type="STRING" id="22663.A0A2I0JMR2"/>
<comment type="subcellular location">
    <subcellularLocation>
        <location evidence="1">Membrane</location>
        <topology evidence="1">Single-pass type I membrane protein</topology>
    </subcellularLocation>
</comment>
<keyword evidence="4" id="KW-0732">Signal</keyword>
<dbReference type="InterPro" id="IPR046956">
    <property type="entry name" value="RLP23-like"/>
</dbReference>
<keyword evidence="8" id="KW-0675">Receptor</keyword>
<evidence type="ECO:0000256" key="1">
    <source>
        <dbReference type="ARBA" id="ARBA00004479"/>
    </source>
</evidence>
<evidence type="ECO:0000256" key="9">
    <source>
        <dbReference type="ARBA" id="ARBA00023180"/>
    </source>
</evidence>
<protein>
    <recommendedName>
        <fullName evidence="10">Leucine-rich repeat-containing N-terminal plant-type domain-containing protein</fullName>
    </recommendedName>
</protein>